<proteinExistence type="predicted"/>
<organism evidence="3 4">
    <name type="scientific">Candidatus Staskawiczbacteria bacterium RIFCSPHIGHO2_01_FULL_41_41</name>
    <dbReference type="NCBI Taxonomy" id="1802203"/>
    <lineage>
        <taxon>Bacteria</taxon>
        <taxon>Candidatus Staskawicziibacteriota</taxon>
    </lineage>
</organism>
<comment type="caution">
    <text evidence="3">The sequence shown here is derived from an EMBL/GenBank/DDBJ whole genome shotgun (WGS) entry which is preliminary data.</text>
</comment>
<evidence type="ECO:0000256" key="1">
    <source>
        <dbReference type="SAM" id="MobiDB-lite"/>
    </source>
</evidence>
<dbReference type="Proteomes" id="UP000178774">
    <property type="component" value="Unassembled WGS sequence"/>
</dbReference>
<keyword evidence="2" id="KW-0812">Transmembrane</keyword>
<reference evidence="3 4" key="1">
    <citation type="journal article" date="2016" name="Nat. Commun.">
        <title>Thousands of microbial genomes shed light on interconnected biogeochemical processes in an aquifer system.</title>
        <authorList>
            <person name="Anantharaman K."/>
            <person name="Brown C.T."/>
            <person name="Hug L.A."/>
            <person name="Sharon I."/>
            <person name="Castelle C.J."/>
            <person name="Probst A.J."/>
            <person name="Thomas B.C."/>
            <person name="Singh A."/>
            <person name="Wilkins M.J."/>
            <person name="Karaoz U."/>
            <person name="Brodie E.L."/>
            <person name="Williams K.H."/>
            <person name="Hubbard S.S."/>
            <person name="Banfield J.F."/>
        </authorList>
    </citation>
    <scope>NUCLEOTIDE SEQUENCE [LARGE SCALE GENOMIC DNA]</scope>
</reference>
<gene>
    <name evidence="3" type="ORF">A2822_03585</name>
</gene>
<protein>
    <submittedName>
        <fullName evidence="3">Uncharacterized protein</fullName>
    </submittedName>
</protein>
<evidence type="ECO:0000313" key="4">
    <source>
        <dbReference type="Proteomes" id="UP000178774"/>
    </source>
</evidence>
<name>A0A1G2HUP3_9BACT</name>
<keyword evidence="2" id="KW-0472">Membrane</keyword>
<keyword evidence="2" id="KW-1133">Transmembrane helix</keyword>
<feature type="transmembrane region" description="Helical" evidence="2">
    <location>
        <begin position="27"/>
        <end position="49"/>
    </location>
</feature>
<sequence>MEDATVKLKNNKGSFYAPPNLENKKNVLIITAVVIILALALLVGGYVFYKSTKNAGSPVDDSNQEAAQEATKGVLPSVSNNPLESRPNLNPVDNTNPITEVKTNPFE</sequence>
<dbReference type="EMBL" id="MHOP01000020">
    <property type="protein sequence ID" value="OGZ65588.1"/>
    <property type="molecule type" value="Genomic_DNA"/>
</dbReference>
<accession>A0A1G2HUP3</accession>
<feature type="region of interest" description="Disordered" evidence="1">
    <location>
        <begin position="54"/>
        <end position="107"/>
    </location>
</feature>
<feature type="compositionally biased region" description="Polar residues" evidence="1">
    <location>
        <begin position="54"/>
        <end position="66"/>
    </location>
</feature>
<feature type="compositionally biased region" description="Polar residues" evidence="1">
    <location>
        <begin position="77"/>
        <end position="107"/>
    </location>
</feature>
<evidence type="ECO:0000256" key="2">
    <source>
        <dbReference type="SAM" id="Phobius"/>
    </source>
</evidence>
<dbReference type="AlphaFoldDB" id="A0A1G2HUP3"/>
<evidence type="ECO:0000313" key="3">
    <source>
        <dbReference type="EMBL" id="OGZ65588.1"/>
    </source>
</evidence>